<feature type="compositionally biased region" description="Low complexity" evidence="1">
    <location>
        <begin position="30"/>
        <end position="40"/>
    </location>
</feature>
<feature type="compositionally biased region" description="Basic and acidic residues" evidence="1">
    <location>
        <begin position="41"/>
        <end position="50"/>
    </location>
</feature>
<keyword evidence="2" id="KW-0812">Transmembrane</keyword>
<proteinExistence type="predicted"/>
<feature type="transmembrane region" description="Helical" evidence="2">
    <location>
        <begin position="105"/>
        <end position="123"/>
    </location>
</feature>
<evidence type="ECO:0000313" key="3">
    <source>
        <dbReference type="EMBL" id="HIZ37494.1"/>
    </source>
</evidence>
<dbReference type="EMBL" id="DXBY01000296">
    <property type="protein sequence ID" value="HIZ37494.1"/>
    <property type="molecule type" value="Genomic_DNA"/>
</dbReference>
<feature type="region of interest" description="Disordered" evidence="1">
    <location>
        <begin position="1"/>
        <end position="78"/>
    </location>
</feature>
<dbReference type="AlphaFoldDB" id="A0A9D2J6J4"/>
<evidence type="ECO:0000313" key="4">
    <source>
        <dbReference type="Proteomes" id="UP000824037"/>
    </source>
</evidence>
<name>A0A9D2J6J4_9MICO</name>
<reference evidence="3" key="2">
    <citation type="submission" date="2021-04" db="EMBL/GenBank/DDBJ databases">
        <authorList>
            <person name="Gilroy R."/>
        </authorList>
    </citation>
    <scope>NUCLEOTIDE SEQUENCE</scope>
    <source>
        <strain evidence="3">ChiGjej4B4-7305</strain>
    </source>
</reference>
<sequence>MRNPYAPPDPSAPPARRRPEHGQQGDEGDQGTQQGQGQRWQDPHAHDPRRPLQPHRPGQDPRQQRPERKPPTPEEAAAAGKAVLKFGAALLVAMLAMRWPIPWQLVAPVAGLLAVYLGVRALITYRKVGMTT</sequence>
<feature type="compositionally biased region" description="Pro residues" evidence="1">
    <location>
        <begin position="1"/>
        <end position="13"/>
    </location>
</feature>
<organism evidence="3 4">
    <name type="scientific">Candidatus Ruania gallistercoris</name>
    <dbReference type="NCBI Taxonomy" id="2838746"/>
    <lineage>
        <taxon>Bacteria</taxon>
        <taxon>Bacillati</taxon>
        <taxon>Actinomycetota</taxon>
        <taxon>Actinomycetes</taxon>
        <taxon>Micrococcales</taxon>
        <taxon>Ruaniaceae</taxon>
        <taxon>Ruania</taxon>
    </lineage>
</organism>
<keyword evidence="2" id="KW-0472">Membrane</keyword>
<feature type="non-terminal residue" evidence="3">
    <location>
        <position position="132"/>
    </location>
</feature>
<gene>
    <name evidence="3" type="ORF">H9815_17085</name>
</gene>
<evidence type="ECO:0000256" key="1">
    <source>
        <dbReference type="SAM" id="MobiDB-lite"/>
    </source>
</evidence>
<comment type="caution">
    <text evidence="3">The sequence shown here is derived from an EMBL/GenBank/DDBJ whole genome shotgun (WGS) entry which is preliminary data.</text>
</comment>
<protein>
    <submittedName>
        <fullName evidence="3">Uncharacterized protein</fullName>
    </submittedName>
</protein>
<evidence type="ECO:0000256" key="2">
    <source>
        <dbReference type="SAM" id="Phobius"/>
    </source>
</evidence>
<reference evidence="3" key="1">
    <citation type="journal article" date="2021" name="PeerJ">
        <title>Extensive microbial diversity within the chicken gut microbiome revealed by metagenomics and culture.</title>
        <authorList>
            <person name="Gilroy R."/>
            <person name="Ravi A."/>
            <person name="Getino M."/>
            <person name="Pursley I."/>
            <person name="Horton D.L."/>
            <person name="Alikhan N.F."/>
            <person name="Baker D."/>
            <person name="Gharbi K."/>
            <person name="Hall N."/>
            <person name="Watson M."/>
            <person name="Adriaenssens E.M."/>
            <person name="Foster-Nyarko E."/>
            <person name="Jarju S."/>
            <person name="Secka A."/>
            <person name="Antonio M."/>
            <person name="Oren A."/>
            <person name="Chaudhuri R.R."/>
            <person name="La Ragione R."/>
            <person name="Hildebrand F."/>
            <person name="Pallen M.J."/>
        </authorList>
    </citation>
    <scope>NUCLEOTIDE SEQUENCE</scope>
    <source>
        <strain evidence="3">ChiGjej4B4-7305</strain>
    </source>
</reference>
<dbReference type="Proteomes" id="UP000824037">
    <property type="component" value="Unassembled WGS sequence"/>
</dbReference>
<keyword evidence="2" id="KW-1133">Transmembrane helix</keyword>
<accession>A0A9D2J6J4</accession>
<feature type="compositionally biased region" description="Basic and acidic residues" evidence="1">
    <location>
        <begin position="57"/>
        <end position="72"/>
    </location>
</feature>